<feature type="transmembrane region" description="Helical" evidence="1">
    <location>
        <begin position="53"/>
        <end position="79"/>
    </location>
</feature>
<dbReference type="EMBL" id="BPQQ01000022">
    <property type="protein sequence ID" value="GJE00141.1"/>
    <property type="molecule type" value="Genomic_DNA"/>
</dbReference>
<keyword evidence="1" id="KW-0472">Membrane</keyword>
<evidence type="ECO:0000256" key="1">
    <source>
        <dbReference type="SAM" id="Phobius"/>
    </source>
</evidence>
<organism evidence="2 3">
    <name type="scientific">Methylobacterium isbiliense</name>
    <dbReference type="NCBI Taxonomy" id="315478"/>
    <lineage>
        <taxon>Bacteria</taxon>
        <taxon>Pseudomonadati</taxon>
        <taxon>Pseudomonadota</taxon>
        <taxon>Alphaproteobacteria</taxon>
        <taxon>Hyphomicrobiales</taxon>
        <taxon>Methylobacteriaceae</taxon>
        <taxon>Methylobacterium</taxon>
    </lineage>
</organism>
<reference evidence="2" key="2">
    <citation type="submission" date="2021-08" db="EMBL/GenBank/DDBJ databases">
        <authorList>
            <person name="Tani A."/>
            <person name="Ola A."/>
            <person name="Ogura Y."/>
            <person name="Katsura K."/>
            <person name="Hayashi T."/>
        </authorList>
    </citation>
    <scope>NUCLEOTIDE SEQUENCE</scope>
    <source>
        <strain evidence="2">DSM 17168</strain>
    </source>
</reference>
<keyword evidence="1" id="KW-0812">Transmembrane</keyword>
<feature type="transmembrane region" description="Helical" evidence="1">
    <location>
        <begin position="109"/>
        <end position="127"/>
    </location>
</feature>
<name>A0ABQ4SEN4_9HYPH</name>
<comment type="caution">
    <text evidence="2">The sequence shown here is derived from an EMBL/GenBank/DDBJ whole genome shotgun (WGS) entry which is preliminary data.</text>
</comment>
<reference evidence="2" key="1">
    <citation type="journal article" date="2021" name="Front. Microbiol.">
        <title>Comprehensive Comparative Genomics and Phenotyping of Methylobacterium Species.</title>
        <authorList>
            <person name="Alessa O."/>
            <person name="Ogura Y."/>
            <person name="Fujitani Y."/>
            <person name="Takami H."/>
            <person name="Hayashi T."/>
            <person name="Sahin N."/>
            <person name="Tani A."/>
        </authorList>
    </citation>
    <scope>NUCLEOTIDE SEQUENCE</scope>
    <source>
        <strain evidence="2">DSM 17168</strain>
    </source>
</reference>
<dbReference type="RefSeq" id="WP_238235023.1">
    <property type="nucleotide sequence ID" value="NZ_BPQQ01000022.1"/>
</dbReference>
<feature type="transmembrane region" description="Helical" evidence="1">
    <location>
        <begin position="20"/>
        <end position="41"/>
    </location>
</feature>
<proteinExistence type="predicted"/>
<evidence type="ECO:0000313" key="2">
    <source>
        <dbReference type="EMBL" id="GJE00141.1"/>
    </source>
</evidence>
<gene>
    <name evidence="2" type="ORF">GMJLKIPL_2059</name>
</gene>
<sequence>MLLSRLLPDRTPLLPGPAHLAIHLAQAALCTALAIGLARSFDGPVFDLPPSGFLRFFAGLLVGCGLVAAGFAVAVHALARRRGLAFVPRPEAQAGFRAWYQGLSRARWCLLYAAPNAVILTLMLTQLQARESLLMRPGLVLSPMPLVTFLLFVLMFCLMRRRLFVLV</sequence>
<feature type="transmembrane region" description="Helical" evidence="1">
    <location>
        <begin position="139"/>
        <end position="159"/>
    </location>
</feature>
<protein>
    <submittedName>
        <fullName evidence="2">Uncharacterized protein</fullName>
    </submittedName>
</protein>
<keyword evidence="3" id="KW-1185">Reference proteome</keyword>
<evidence type="ECO:0000313" key="3">
    <source>
        <dbReference type="Proteomes" id="UP001055153"/>
    </source>
</evidence>
<dbReference type="Proteomes" id="UP001055153">
    <property type="component" value="Unassembled WGS sequence"/>
</dbReference>
<keyword evidence="1" id="KW-1133">Transmembrane helix</keyword>
<accession>A0ABQ4SEN4</accession>